<sequence length="313" mass="34993">MATRDLTRKYVDYRTTAKIIGRNSLSPLSGYTMDSGLLEDASQDSNTGWAAARMQLPPAWVDLVDRVDTLTAQIEAKMKELEALHRKRLLVGFDDSEAARERDIDFMTQEITGMLREAESALKQMGGGGADGGGGTEKLVTRNVQKSMAKRIQALSIEFRASQKHYMAQLKAQKSGAAPLFDFLAAGHDTLETERRAREENGMEGGFTPEQLAVLEEQEVTTAERDREIQHIARSIEELSQIFRELAVLVIDQGTVLDRIDFNMEQVVEHTKEGVHQLVRAEESQKSAKATRCIVCLLCSIFVMVLILIIKHR</sequence>
<evidence type="ECO:0000256" key="9">
    <source>
        <dbReference type="ARBA" id="ARBA00023136"/>
    </source>
</evidence>
<dbReference type="PROSITE" id="PS00914">
    <property type="entry name" value="SYNTAXIN"/>
    <property type="match status" value="1"/>
</dbReference>
<keyword evidence="5" id="KW-0653">Protein transport</keyword>
<evidence type="ECO:0000256" key="7">
    <source>
        <dbReference type="ARBA" id="ARBA00023034"/>
    </source>
</evidence>
<dbReference type="PROSITE" id="PS50192">
    <property type="entry name" value="T_SNARE"/>
    <property type="match status" value="1"/>
</dbReference>
<evidence type="ECO:0000256" key="3">
    <source>
        <dbReference type="ARBA" id="ARBA00022448"/>
    </source>
</evidence>
<dbReference type="GO" id="GO:0006886">
    <property type="term" value="P:intracellular protein transport"/>
    <property type="evidence" value="ECO:0007669"/>
    <property type="project" value="InterPro"/>
</dbReference>
<comment type="caution">
    <text evidence="12">The sequence shown here is derived from an EMBL/GenBank/DDBJ whole genome shotgun (WGS) entry which is preliminary data.</text>
</comment>
<proteinExistence type="inferred from homology"/>
<keyword evidence="9 10" id="KW-0472">Membrane</keyword>
<dbReference type="AlphaFoldDB" id="A0A4D9D7A2"/>
<dbReference type="InterPro" id="IPR000727">
    <property type="entry name" value="T_SNARE_dom"/>
</dbReference>
<dbReference type="EMBL" id="SDOX01000005">
    <property type="protein sequence ID" value="TFJ87601.1"/>
    <property type="molecule type" value="Genomic_DNA"/>
</dbReference>
<gene>
    <name evidence="12" type="ORF">NSK_000952</name>
</gene>
<dbReference type="SMART" id="SM00397">
    <property type="entry name" value="t_SNARE"/>
    <property type="match status" value="1"/>
</dbReference>
<dbReference type="PANTHER" id="PTHR19957:SF83">
    <property type="entry name" value="SYNTAXIN-16"/>
    <property type="match status" value="1"/>
</dbReference>
<dbReference type="Proteomes" id="UP000355283">
    <property type="component" value="Unassembled WGS sequence"/>
</dbReference>
<dbReference type="InterPro" id="IPR006012">
    <property type="entry name" value="Syntaxin/epimorphin_CS"/>
</dbReference>
<feature type="domain" description="T-SNARE coiled-coil homology" evidence="11">
    <location>
        <begin position="219"/>
        <end position="281"/>
    </location>
</feature>
<dbReference type="OrthoDB" id="10251371at2759"/>
<keyword evidence="7" id="KW-0333">Golgi apparatus</keyword>
<keyword evidence="3" id="KW-0813">Transport</keyword>
<dbReference type="InterPro" id="IPR010989">
    <property type="entry name" value="SNARE"/>
</dbReference>
<evidence type="ECO:0000256" key="2">
    <source>
        <dbReference type="ARBA" id="ARBA00009063"/>
    </source>
</evidence>
<dbReference type="CDD" id="cd15845">
    <property type="entry name" value="SNARE_syntaxin16"/>
    <property type="match status" value="1"/>
</dbReference>
<dbReference type="Gene3D" id="1.20.58.70">
    <property type="match status" value="1"/>
</dbReference>
<evidence type="ECO:0000256" key="10">
    <source>
        <dbReference type="SAM" id="Phobius"/>
    </source>
</evidence>
<dbReference type="GO" id="GO:0005484">
    <property type="term" value="F:SNAP receptor activity"/>
    <property type="evidence" value="ECO:0007669"/>
    <property type="project" value="InterPro"/>
</dbReference>
<keyword evidence="8" id="KW-0175">Coiled coil</keyword>
<keyword evidence="6 10" id="KW-1133">Transmembrane helix</keyword>
<dbReference type="SUPFAM" id="SSF47661">
    <property type="entry name" value="t-snare proteins"/>
    <property type="match status" value="1"/>
</dbReference>
<dbReference type="GO" id="GO:0031201">
    <property type="term" value="C:SNARE complex"/>
    <property type="evidence" value="ECO:0007669"/>
    <property type="project" value="TreeGrafter"/>
</dbReference>
<evidence type="ECO:0000313" key="13">
    <source>
        <dbReference type="Proteomes" id="UP000355283"/>
    </source>
</evidence>
<reference evidence="12 13" key="1">
    <citation type="submission" date="2019-01" db="EMBL/GenBank/DDBJ databases">
        <title>Nuclear Genome Assembly of the Microalgal Biofuel strain Nannochloropsis salina CCMP1776.</title>
        <authorList>
            <person name="Hovde B."/>
        </authorList>
    </citation>
    <scope>NUCLEOTIDE SEQUENCE [LARGE SCALE GENOMIC DNA]</scope>
    <source>
        <strain evidence="12 13">CCMP1776</strain>
    </source>
</reference>
<evidence type="ECO:0000256" key="1">
    <source>
        <dbReference type="ARBA" id="ARBA00004409"/>
    </source>
</evidence>
<dbReference type="GO" id="GO:0048278">
    <property type="term" value="P:vesicle docking"/>
    <property type="evidence" value="ECO:0007669"/>
    <property type="project" value="TreeGrafter"/>
</dbReference>
<evidence type="ECO:0000256" key="8">
    <source>
        <dbReference type="ARBA" id="ARBA00023054"/>
    </source>
</evidence>
<evidence type="ECO:0000256" key="6">
    <source>
        <dbReference type="ARBA" id="ARBA00022989"/>
    </source>
</evidence>
<evidence type="ECO:0000313" key="12">
    <source>
        <dbReference type="EMBL" id="TFJ87601.1"/>
    </source>
</evidence>
<accession>A0A4D9D7A2</accession>
<dbReference type="GO" id="GO:0006906">
    <property type="term" value="P:vesicle fusion"/>
    <property type="evidence" value="ECO:0007669"/>
    <property type="project" value="TreeGrafter"/>
</dbReference>
<evidence type="ECO:0000256" key="5">
    <source>
        <dbReference type="ARBA" id="ARBA00022927"/>
    </source>
</evidence>
<comment type="similarity">
    <text evidence="2">Belongs to the syntaxin family.</text>
</comment>
<dbReference type="PANTHER" id="PTHR19957">
    <property type="entry name" value="SYNTAXIN"/>
    <property type="match status" value="1"/>
</dbReference>
<feature type="transmembrane region" description="Helical" evidence="10">
    <location>
        <begin position="290"/>
        <end position="310"/>
    </location>
</feature>
<keyword evidence="13" id="KW-1185">Reference proteome</keyword>
<dbReference type="Pfam" id="PF05739">
    <property type="entry name" value="SNARE"/>
    <property type="match status" value="1"/>
</dbReference>
<name>A0A4D9D7A2_9STRA</name>
<comment type="subcellular location">
    <subcellularLocation>
        <location evidence="1">Golgi apparatus membrane</location>
        <topology evidence="1">Single-pass type IV membrane protein</topology>
    </subcellularLocation>
</comment>
<protein>
    <recommendedName>
        <fullName evidence="11">t-SNARE coiled-coil homology domain-containing protein</fullName>
    </recommendedName>
</protein>
<keyword evidence="4 10" id="KW-0812">Transmembrane</keyword>
<dbReference type="InterPro" id="IPR045242">
    <property type="entry name" value="Syntaxin"/>
</dbReference>
<organism evidence="12 13">
    <name type="scientific">Nannochloropsis salina CCMP1776</name>
    <dbReference type="NCBI Taxonomy" id="1027361"/>
    <lineage>
        <taxon>Eukaryota</taxon>
        <taxon>Sar</taxon>
        <taxon>Stramenopiles</taxon>
        <taxon>Ochrophyta</taxon>
        <taxon>Eustigmatophyceae</taxon>
        <taxon>Eustigmatales</taxon>
        <taxon>Monodopsidaceae</taxon>
        <taxon>Microchloropsis</taxon>
        <taxon>Microchloropsis salina</taxon>
    </lineage>
</organism>
<dbReference type="GO" id="GO:0000149">
    <property type="term" value="F:SNARE binding"/>
    <property type="evidence" value="ECO:0007669"/>
    <property type="project" value="TreeGrafter"/>
</dbReference>
<evidence type="ECO:0000256" key="4">
    <source>
        <dbReference type="ARBA" id="ARBA00022692"/>
    </source>
</evidence>
<dbReference type="GO" id="GO:0000139">
    <property type="term" value="C:Golgi membrane"/>
    <property type="evidence" value="ECO:0007669"/>
    <property type="project" value="UniProtKB-SubCell"/>
</dbReference>
<evidence type="ECO:0000259" key="11">
    <source>
        <dbReference type="PROSITE" id="PS50192"/>
    </source>
</evidence>